<dbReference type="GO" id="GO:0006302">
    <property type="term" value="P:double-strand break repair"/>
    <property type="evidence" value="ECO:0007669"/>
    <property type="project" value="InterPro"/>
</dbReference>
<evidence type="ECO:0000256" key="5">
    <source>
        <dbReference type="ARBA" id="ARBA00022801"/>
    </source>
</evidence>
<dbReference type="GO" id="GO:0006269">
    <property type="term" value="P:DNA replication, synthesis of primer"/>
    <property type="evidence" value="ECO:0007669"/>
    <property type="project" value="UniProtKB-KW"/>
</dbReference>
<feature type="binding site" evidence="12">
    <location>
        <position position="556"/>
    </location>
    <ligand>
        <name>Zn(2+)</name>
        <dbReference type="ChEBI" id="CHEBI:29105"/>
        <label>1</label>
    </ligand>
</feature>
<evidence type="ECO:0000256" key="2">
    <source>
        <dbReference type="ARBA" id="ARBA00022705"/>
    </source>
</evidence>
<accession>A0A2R6Y113</accession>
<feature type="binding site" evidence="12">
    <location>
        <position position="583"/>
    </location>
    <ligand>
        <name>Zn(2+)</name>
        <dbReference type="ChEBI" id="CHEBI:29105"/>
        <label>2</label>
    </ligand>
</feature>
<dbReference type="SMART" id="SM00487">
    <property type="entry name" value="DEXDc"/>
    <property type="match status" value="1"/>
</dbReference>
<feature type="binding site" evidence="12">
    <location>
        <position position="562"/>
    </location>
    <ligand>
        <name>Zn(2+)</name>
        <dbReference type="ChEBI" id="CHEBI:29105"/>
        <label>2</label>
    </ligand>
</feature>
<dbReference type="Pfam" id="PF04851">
    <property type="entry name" value="ResIII"/>
    <property type="match status" value="1"/>
</dbReference>
<keyword evidence="4 12" id="KW-0547">Nucleotide-binding</keyword>
<dbReference type="HAMAP" id="MF_00983">
    <property type="entry name" value="PriA"/>
    <property type="match status" value="1"/>
</dbReference>
<comment type="cofactor">
    <cofactor evidence="12">
        <name>Zn(2+)</name>
        <dbReference type="ChEBI" id="CHEBI:29105"/>
    </cofactor>
    <text evidence="12">Binds 2 zinc ions per subunit.</text>
</comment>
<dbReference type="InterPro" id="IPR041236">
    <property type="entry name" value="PriA_C"/>
</dbReference>
<dbReference type="PANTHER" id="PTHR30580:SF0">
    <property type="entry name" value="PRIMOSOMAL PROTEIN N"/>
    <property type="match status" value="1"/>
</dbReference>
<dbReference type="Gene3D" id="3.40.50.300">
    <property type="entry name" value="P-loop containing nucleotide triphosphate hydrolases"/>
    <property type="match status" value="2"/>
</dbReference>
<dbReference type="InterPro" id="IPR041222">
    <property type="entry name" value="PriA_3primeBD"/>
</dbReference>
<comment type="catalytic activity">
    <reaction evidence="12">
        <text>Couples ATP hydrolysis with the unwinding of duplex DNA by translocating in the 3'-5' direction.</text>
        <dbReference type="EC" id="5.6.2.4"/>
    </reaction>
</comment>
<dbReference type="InterPro" id="IPR006935">
    <property type="entry name" value="Helicase/UvrB_N"/>
</dbReference>
<evidence type="ECO:0000259" key="13">
    <source>
        <dbReference type="PROSITE" id="PS51192"/>
    </source>
</evidence>
<evidence type="ECO:0000256" key="6">
    <source>
        <dbReference type="ARBA" id="ARBA00022806"/>
    </source>
</evidence>
<dbReference type="FunFam" id="3.40.50.300:FF:000489">
    <property type="entry name" value="Primosome assembly protein PriA"/>
    <property type="match status" value="1"/>
</dbReference>
<comment type="catalytic activity">
    <reaction evidence="11 12">
        <text>ATP + H2O = ADP + phosphate + H(+)</text>
        <dbReference type="Rhea" id="RHEA:13065"/>
        <dbReference type="ChEBI" id="CHEBI:15377"/>
        <dbReference type="ChEBI" id="CHEBI:15378"/>
        <dbReference type="ChEBI" id="CHEBI:30616"/>
        <dbReference type="ChEBI" id="CHEBI:43474"/>
        <dbReference type="ChEBI" id="CHEBI:456216"/>
        <dbReference type="EC" id="5.6.2.4"/>
    </reaction>
</comment>
<comment type="similarity">
    <text evidence="12">Belongs to the helicase family. PriA subfamily.</text>
</comment>
<proteinExistence type="inferred from homology"/>
<feature type="binding site" evidence="12">
    <location>
        <position position="596"/>
    </location>
    <ligand>
        <name>Zn(2+)</name>
        <dbReference type="ChEBI" id="CHEBI:29105"/>
        <label>1</label>
    </ligand>
</feature>
<dbReference type="GO" id="GO:0016887">
    <property type="term" value="F:ATP hydrolysis activity"/>
    <property type="evidence" value="ECO:0007669"/>
    <property type="project" value="RHEA"/>
</dbReference>
<evidence type="ECO:0000256" key="11">
    <source>
        <dbReference type="ARBA" id="ARBA00048988"/>
    </source>
</evidence>
<evidence type="ECO:0000313" key="15">
    <source>
        <dbReference type="Proteomes" id="UP000244338"/>
    </source>
</evidence>
<dbReference type="GO" id="GO:0006270">
    <property type="term" value="P:DNA replication initiation"/>
    <property type="evidence" value="ECO:0007669"/>
    <property type="project" value="TreeGrafter"/>
</dbReference>
<dbReference type="GO" id="GO:0043138">
    <property type="term" value="F:3'-5' DNA helicase activity"/>
    <property type="evidence" value="ECO:0007669"/>
    <property type="project" value="UniProtKB-EC"/>
</dbReference>
<keyword evidence="1 12" id="KW-0639">Primosome</keyword>
<feature type="binding site" evidence="12">
    <location>
        <position position="553"/>
    </location>
    <ligand>
        <name>Zn(2+)</name>
        <dbReference type="ChEBI" id="CHEBI:29105"/>
        <label>1</label>
    </ligand>
</feature>
<dbReference type="GO" id="GO:0005524">
    <property type="term" value="F:ATP binding"/>
    <property type="evidence" value="ECO:0007669"/>
    <property type="project" value="UniProtKB-UniRule"/>
</dbReference>
<dbReference type="NCBIfam" id="TIGR00595">
    <property type="entry name" value="priA"/>
    <property type="match status" value="1"/>
</dbReference>
<dbReference type="InterPro" id="IPR042115">
    <property type="entry name" value="PriA_3primeBD_sf"/>
</dbReference>
<evidence type="ECO:0000256" key="4">
    <source>
        <dbReference type="ARBA" id="ARBA00022741"/>
    </source>
</evidence>
<dbReference type="Pfam" id="PF18074">
    <property type="entry name" value="PriA_C"/>
    <property type="match status" value="1"/>
</dbReference>
<name>A0A2R6Y113_9BACL</name>
<dbReference type="PROSITE" id="PS51192">
    <property type="entry name" value="HELICASE_ATP_BIND_1"/>
    <property type="match status" value="1"/>
</dbReference>
<keyword evidence="10 12" id="KW-0413">Isomerase</keyword>
<dbReference type="NCBIfam" id="NF004066">
    <property type="entry name" value="PRK05580.1-3"/>
    <property type="match status" value="1"/>
</dbReference>
<feature type="binding site" evidence="12">
    <location>
        <position position="593"/>
    </location>
    <ligand>
        <name>Zn(2+)</name>
        <dbReference type="ChEBI" id="CHEBI:29105"/>
        <label>1</label>
    </ligand>
</feature>
<keyword evidence="2 12" id="KW-0235">DNA replication</keyword>
<evidence type="ECO:0000256" key="7">
    <source>
        <dbReference type="ARBA" id="ARBA00022833"/>
    </source>
</evidence>
<dbReference type="InterPro" id="IPR005259">
    <property type="entry name" value="PriA"/>
</dbReference>
<reference evidence="15" key="1">
    <citation type="journal article" date="2018" name="Sci. Rep.">
        <title>Lignite coal burning seam in the remote Altai Mountains harbors a hydrogen-driven thermophilic microbial community.</title>
        <authorList>
            <person name="Kadnikov V.V."/>
            <person name="Mardanov A.V."/>
            <person name="Ivasenko D.A."/>
            <person name="Antsiferov D.V."/>
            <person name="Beletsky A.V."/>
            <person name="Karnachuk O.V."/>
            <person name="Ravin N.V."/>
        </authorList>
    </citation>
    <scope>NUCLEOTIDE SEQUENCE [LARGE SCALE GENOMIC DNA]</scope>
</reference>
<comment type="caution">
    <text evidence="14">The sequence shown here is derived from an EMBL/GenBank/DDBJ whole genome shotgun (WGS) entry which is preliminary data.</text>
</comment>
<keyword evidence="9 12" id="KW-0238">DNA-binding</keyword>
<dbReference type="InterPro" id="IPR027417">
    <property type="entry name" value="P-loop_NTPase"/>
</dbReference>
<gene>
    <name evidence="12" type="primary">priA</name>
    <name evidence="14" type="ORF">BSOLF_0267</name>
</gene>
<dbReference type="Proteomes" id="UP000244338">
    <property type="component" value="Unassembled WGS sequence"/>
</dbReference>
<keyword evidence="3 12" id="KW-0479">Metal-binding</keyword>
<dbReference type="Pfam" id="PF17764">
    <property type="entry name" value="PriA_3primeBD"/>
    <property type="match status" value="1"/>
</dbReference>
<dbReference type="GO" id="GO:0003677">
    <property type="term" value="F:DNA binding"/>
    <property type="evidence" value="ECO:0007669"/>
    <property type="project" value="UniProtKB-UniRule"/>
</dbReference>
<dbReference type="GO" id="GO:0006310">
    <property type="term" value="P:DNA recombination"/>
    <property type="evidence" value="ECO:0007669"/>
    <property type="project" value="InterPro"/>
</dbReference>
<organism evidence="14 15">
    <name type="scientific">Candidatus Carbonibacillus altaicus</name>
    <dbReference type="NCBI Taxonomy" id="2163959"/>
    <lineage>
        <taxon>Bacteria</taxon>
        <taxon>Bacillati</taxon>
        <taxon>Bacillota</taxon>
        <taxon>Bacilli</taxon>
        <taxon>Bacillales</taxon>
        <taxon>Candidatus Carbonibacillus</taxon>
    </lineage>
</organism>
<dbReference type="CDD" id="cd18804">
    <property type="entry name" value="SF2_C_priA"/>
    <property type="match status" value="1"/>
</dbReference>
<evidence type="ECO:0000256" key="9">
    <source>
        <dbReference type="ARBA" id="ARBA00023125"/>
    </source>
</evidence>
<feature type="domain" description="Helicase ATP-binding" evidence="13">
    <location>
        <begin position="327"/>
        <end position="493"/>
    </location>
</feature>
<evidence type="ECO:0000256" key="10">
    <source>
        <dbReference type="ARBA" id="ARBA00023235"/>
    </source>
</evidence>
<comment type="subunit">
    <text evidence="12">Component of the replication restart primosome.</text>
</comment>
<sequence>MGAFKPYKKIWPLLANLYLESRAYTEYGTTREKEEMQTTERHAPYGTVRVAVDVPFAGEGIFDYHLPPSLEGEVKIGSRLLVPLSSRQVEGYAVEVIPVDDRAHLKDIIAVLDEAPPLTPELIALARHIAGETGASLYRALLAMVPTFLKSKRREIIVWSAESMPLIVLPEEEALLLYVKKRGRVPKARLVQIFPDALETIARFEQMGWLKTDYELFDRSRSKQQKAVRLVSDAENKMEREKLRGVKQRAVIEALLGASDRTMMQDELFEKTGATHATLQSLVARELIIIDTINTYRRPEIASTFVQSAPHVLNTWQARALDTLMEGFQRGGDQPYVLHGVTGSGKTEVYMAFVERILNAGKNALILVPEISLTPQMVARFTGRFGESVAVLHSALSDGERYDEWRRIRQGEARVVVGARSAIFAPLSDIGAIIIDEEHEASYKQEEMPRYHAHRVAMWRARHHRAVLVLGSATPLLETYAYALAGRYQLIELPERANRRPLPEVRLIDLKKTAQTYPLLSEPLKAAISERLMRGEQTILLLNRRGFASVLMCRACGHTIGCPHCDVTLTYHRGEEKLLCHYCGYNEPYPERCPRCHAPHLRPLGVGTERMEETLKTAFPEARILRMDRDTTSRKGKHEELLGAFHAGEADILLGTQMIAKGLDFPKVTLVGVMLADMGLFVNDFRAAERTFQLITQVSGRAGRGTLPGEVIVQTYHPEHPSLRLAERGDYQTFVRQELERRKAAHYPPFYRLALIKMAHRDPAKVKTWLSEVTETLRAHVKQDTEVIGPAPAERLRLRDRYHYHTLIKYRHEQAMSELIARVFQPYLDVWRKHAVEVSLDIDPYTL</sequence>
<evidence type="ECO:0000256" key="8">
    <source>
        <dbReference type="ARBA" id="ARBA00022840"/>
    </source>
</evidence>
<dbReference type="EMBL" id="PEBX01000030">
    <property type="protein sequence ID" value="PTQ56378.1"/>
    <property type="molecule type" value="Genomic_DNA"/>
</dbReference>
<feature type="binding site" evidence="12">
    <location>
        <position position="580"/>
    </location>
    <ligand>
        <name>Zn(2+)</name>
        <dbReference type="ChEBI" id="CHEBI:29105"/>
        <label>2</label>
    </ligand>
</feature>
<dbReference type="Gene3D" id="3.40.1440.60">
    <property type="entry name" value="PriA, 3(prime) DNA-binding domain"/>
    <property type="match status" value="1"/>
</dbReference>
<dbReference type="InterPro" id="IPR001650">
    <property type="entry name" value="Helicase_C-like"/>
</dbReference>
<keyword evidence="6 12" id="KW-0347">Helicase</keyword>
<keyword evidence="5 12" id="KW-0378">Hydrolase</keyword>
<dbReference type="GO" id="GO:0008270">
    <property type="term" value="F:zinc ion binding"/>
    <property type="evidence" value="ECO:0007669"/>
    <property type="project" value="UniProtKB-UniRule"/>
</dbReference>
<dbReference type="PANTHER" id="PTHR30580">
    <property type="entry name" value="PRIMOSOMAL PROTEIN N"/>
    <property type="match status" value="1"/>
</dbReference>
<dbReference type="InterPro" id="IPR014001">
    <property type="entry name" value="Helicase_ATP-bd"/>
</dbReference>
<dbReference type="Pfam" id="PF18319">
    <property type="entry name" value="Zn_ribbon_PriA"/>
    <property type="match status" value="1"/>
</dbReference>
<feature type="binding site" evidence="12">
    <location>
        <position position="565"/>
    </location>
    <ligand>
        <name>Zn(2+)</name>
        <dbReference type="ChEBI" id="CHEBI:29105"/>
        <label>2</label>
    </ligand>
</feature>
<comment type="function">
    <text evidence="12">Initiates the restart of stalled replication forks, which reloads the replicative helicase on sites other than the origin of replication. Recognizes and binds to abandoned replication forks and remodels them to uncover a helicase loading site. Promotes assembly of the primosome at these replication forks.</text>
</comment>
<evidence type="ECO:0000256" key="1">
    <source>
        <dbReference type="ARBA" id="ARBA00022515"/>
    </source>
</evidence>
<keyword evidence="7 12" id="KW-0862">Zinc</keyword>
<keyword evidence="8 12" id="KW-0067">ATP-binding</keyword>
<dbReference type="AlphaFoldDB" id="A0A2R6Y113"/>
<dbReference type="SMART" id="SM00490">
    <property type="entry name" value="HELICc"/>
    <property type="match status" value="1"/>
</dbReference>
<dbReference type="InterPro" id="IPR040498">
    <property type="entry name" value="PriA_CRR"/>
</dbReference>
<dbReference type="CDD" id="cd17929">
    <property type="entry name" value="DEXHc_priA"/>
    <property type="match status" value="1"/>
</dbReference>
<dbReference type="EC" id="5.6.2.4" evidence="12"/>
<evidence type="ECO:0000256" key="12">
    <source>
        <dbReference type="HAMAP-Rule" id="MF_00983"/>
    </source>
</evidence>
<dbReference type="GO" id="GO:1990077">
    <property type="term" value="C:primosome complex"/>
    <property type="evidence" value="ECO:0007669"/>
    <property type="project" value="UniProtKB-UniRule"/>
</dbReference>
<evidence type="ECO:0000313" key="14">
    <source>
        <dbReference type="EMBL" id="PTQ56378.1"/>
    </source>
</evidence>
<dbReference type="SUPFAM" id="SSF52540">
    <property type="entry name" value="P-loop containing nucleoside triphosphate hydrolases"/>
    <property type="match status" value="2"/>
</dbReference>
<protein>
    <recommendedName>
        <fullName evidence="12">Replication restart protein PriA</fullName>
    </recommendedName>
    <alternativeName>
        <fullName evidence="12">ATP-dependent DNA helicase PriA</fullName>
        <ecNumber evidence="12">5.6.2.4</ecNumber>
    </alternativeName>
    <alternativeName>
        <fullName evidence="12">DNA 3'-5' helicase PriA</fullName>
    </alternativeName>
</protein>
<evidence type="ECO:0000256" key="3">
    <source>
        <dbReference type="ARBA" id="ARBA00022723"/>
    </source>
</evidence>
<dbReference type="Pfam" id="PF00271">
    <property type="entry name" value="Helicase_C"/>
    <property type="match status" value="1"/>
</dbReference>